<protein>
    <recommendedName>
        <fullName evidence="5">Secreted protein</fullName>
    </recommendedName>
</protein>
<proteinExistence type="predicted"/>
<name>A0ABD0MD18_CIRMR</name>
<sequence length="156" mass="17488">MAHVWLTAVILCCTWAKFNSLLGPELGQMSIAMWVRDCVTIRNPETLRDRPRPLVKWPQSRMARRTAEKRAKAAVSRMSGGISRSHGSCARNERANHPQKPAQRVLAATHKPAIVFVTEKDTQPERSPEGILSTAVEDRGTIVHSVSTRWKARMPV</sequence>
<keyword evidence="2" id="KW-0732">Signal</keyword>
<dbReference type="EMBL" id="JAMKFB020000908">
    <property type="protein sequence ID" value="KAL0146636.1"/>
    <property type="molecule type" value="Genomic_DNA"/>
</dbReference>
<dbReference type="AlphaFoldDB" id="A0ABD0MD18"/>
<evidence type="ECO:0008006" key="5">
    <source>
        <dbReference type="Google" id="ProtNLM"/>
    </source>
</evidence>
<comment type="caution">
    <text evidence="3">The sequence shown here is derived from an EMBL/GenBank/DDBJ whole genome shotgun (WGS) entry which is preliminary data.</text>
</comment>
<evidence type="ECO:0000256" key="1">
    <source>
        <dbReference type="SAM" id="MobiDB-lite"/>
    </source>
</evidence>
<feature type="region of interest" description="Disordered" evidence="1">
    <location>
        <begin position="65"/>
        <end position="99"/>
    </location>
</feature>
<reference evidence="3 4" key="1">
    <citation type="submission" date="2024-05" db="EMBL/GenBank/DDBJ databases">
        <title>Genome sequencing and assembly of Indian major carp, Cirrhinus mrigala (Hamilton, 1822).</title>
        <authorList>
            <person name="Mohindra V."/>
            <person name="Chowdhury L.M."/>
            <person name="Lal K."/>
            <person name="Jena J.K."/>
        </authorList>
    </citation>
    <scope>NUCLEOTIDE SEQUENCE [LARGE SCALE GENOMIC DNA]</scope>
    <source>
        <strain evidence="3">CM1030</strain>
        <tissue evidence="3">Blood</tissue>
    </source>
</reference>
<evidence type="ECO:0000313" key="3">
    <source>
        <dbReference type="EMBL" id="KAL0146636.1"/>
    </source>
</evidence>
<accession>A0ABD0MD18</accession>
<evidence type="ECO:0000256" key="2">
    <source>
        <dbReference type="SAM" id="SignalP"/>
    </source>
</evidence>
<feature type="chain" id="PRO_5044772009" description="Secreted protein" evidence="2">
    <location>
        <begin position="17"/>
        <end position="156"/>
    </location>
</feature>
<keyword evidence="4" id="KW-1185">Reference proteome</keyword>
<dbReference type="Proteomes" id="UP001529510">
    <property type="component" value="Unassembled WGS sequence"/>
</dbReference>
<gene>
    <name evidence="3" type="ORF">M9458_057976</name>
</gene>
<feature type="signal peptide" evidence="2">
    <location>
        <begin position="1"/>
        <end position="16"/>
    </location>
</feature>
<evidence type="ECO:0000313" key="4">
    <source>
        <dbReference type="Proteomes" id="UP001529510"/>
    </source>
</evidence>
<organism evidence="3 4">
    <name type="scientific">Cirrhinus mrigala</name>
    <name type="common">Mrigala</name>
    <dbReference type="NCBI Taxonomy" id="683832"/>
    <lineage>
        <taxon>Eukaryota</taxon>
        <taxon>Metazoa</taxon>
        <taxon>Chordata</taxon>
        <taxon>Craniata</taxon>
        <taxon>Vertebrata</taxon>
        <taxon>Euteleostomi</taxon>
        <taxon>Actinopterygii</taxon>
        <taxon>Neopterygii</taxon>
        <taxon>Teleostei</taxon>
        <taxon>Ostariophysi</taxon>
        <taxon>Cypriniformes</taxon>
        <taxon>Cyprinidae</taxon>
        <taxon>Labeoninae</taxon>
        <taxon>Labeonini</taxon>
        <taxon>Cirrhinus</taxon>
    </lineage>
</organism>